<organism evidence="3 4">
    <name type="scientific">Agrococcus jejuensis</name>
    <dbReference type="NCBI Taxonomy" id="399736"/>
    <lineage>
        <taxon>Bacteria</taxon>
        <taxon>Bacillati</taxon>
        <taxon>Actinomycetota</taxon>
        <taxon>Actinomycetes</taxon>
        <taxon>Micrococcales</taxon>
        <taxon>Microbacteriaceae</taxon>
        <taxon>Agrococcus</taxon>
    </lineage>
</organism>
<evidence type="ECO:0000313" key="4">
    <source>
        <dbReference type="Proteomes" id="UP000198822"/>
    </source>
</evidence>
<dbReference type="Proteomes" id="UP000198822">
    <property type="component" value="Chromosome I"/>
</dbReference>
<evidence type="ECO:0000256" key="2">
    <source>
        <dbReference type="SAM" id="Phobius"/>
    </source>
</evidence>
<name>A0A1G8A7Z9_9MICO</name>
<accession>A0A1G8A7Z9</accession>
<protein>
    <submittedName>
        <fullName evidence="3">Uncharacterized protein</fullName>
    </submittedName>
</protein>
<sequence>MRVEGSPSAEELRGSLATLGLDDVDERVRAAHDAFVSSVRGASGAGGTVRRALAVLHAIATWRYWGGFAALAGFAATILLFGAPIWLGARPDEDLRGELGAAALWTGASALMLVAMLATLAIEDPKAPPTVPPTASRQGRPSGARRSPTSHRPGVGPGGVVAMVVLLLWLLLIVVLLVVRTSLLSGWSGAVVGGLALHALAIAVGIPLLVLLRRGPGSGLLPGGANPLDDLPEERLAALERTFRDRIGALQKGTWTALRSAMESQADRLHAADAIDASTRAAMLRVGPLAGRFDAALAARLAHDPDGAIVLRPHVPLPVVAAILRGRGHDARLVRRVVSAVAGTRQDRGAPFDAGVLVDLVAAARVPVLARATKPLTALSRLWPGLVVGGWCWSIAAVVATLLWLPSASDFRQPTSPTSAAACATFAVALLVGAELRERLAGLRALPTTIAWLGVAAGAAISAHLVDGANAYSPYLRSVRAGELTGLVAVALVALAAAGWRVAEALLGRRHDAVHLNSSEWPLSQARVADVEAHRRRMAGAKGGVLDDVATEVEVALRLAAELGRLDPRVADTVATAQRRATWPECQGPIWGSPSR</sequence>
<feature type="transmembrane region" description="Helical" evidence="2">
    <location>
        <begin position="417"/>
        <end position="434"/>
    </location>
</feature>
<feature type="transmembrane region" description="Helical" evidence="2">
    <location>
        <begin position="64"/>
        <end position="87"/>
    </location>
</feature>
<keyword evidence="2" id="KW-0812">Transmembrane</keyword>
<feature type="region of interest" description="Disordered" evidence="1">
    <location>
        <begin position="127"/>
        <end position="153"/>
    </location>
</feature>
<proteinExistence type="predicted"/>
<gene>
    <name evidence="3" type="ORF">SAMN04489720_0283</name>
</gene>
<feature type="transmembrane region" description="Helical" evidence="2">
    <location>
        <begin position="446"/>
        <end position="466"/>
    </location>
</feature>
<reference evidence="4" key="1">
    <citation type="submission" date="2016-10" db="EMBL/GenBank/DDBJ databases">
        <authorList>
            <person name="Varghese N."/>
            <person name="Submissions S."/>
        </authorList>
    </citation>
    <scope>NUCLEOTIDE SEQUENCE [LARGE SCALE GENOMIC DNA]</scope>
    <source>
        <strain evidence="4">DSM 22002</strain>
    </source>
</reference>
<feature type="transmembrane region" description="Helical" evidence="2">
    <location>
        <begin position="486"/>
        <end position="503"/>
    </location>
</feature>
<keyword evidence="4" id="KW-1185">Reference proteome</keyword>
<keyword evidence="2" id="KW-1133">Transmembrane helix</keyword>
<feature type="transmembrane region" description="Helical" evidence="2">
    <location>
        <begin position="155"/>
        <end position="179"/>
    </location>
</feature>
<evidence type="ECO:0000313" key="3">
    <source>
        <dbReference type="EMBL" id="SDH17115.1"/>
    </source>
</evidence>
<dbReference type="AlphaFoldDB" id="A0A1G8A7Z9"/>
<feature type="transmembrane region" description="Helical" evidence="2">
    <location>
        <begin position="99"/>
        <end position="122"/>
    </location>
</feature>
<evidence type="ECO:0000256" key="1">
    <source>
        <dbReference type="SAM" id="MobiDB-lite"/>
    </source>
</evidence>
<feature type="transmembrane region" description="Helical" evidence="2">
    <location>
        <begin position="382"/>
        <end position="405"/>
    </location>
</feature>
<keyword evidence="2" id="KW-0472">Membrane</keyword>
<feature type="transmembrane region" description="Helical" evidence="2">
    <location>
        <begin position="191"/>
        <end position="212"/>
    </location>
</feature>
<dbReference type="EMBL" id="LT629695">
    <property type="protein sequence ID" value="SDH17115.1"/>
    <property type="molecule type" value="Genomic_DNA"/>
</dbReference>